<dbReference type="PANTHER" id="PTHR13318">
    <property type="entry name" value="PARTNER OF PAIRED, ISOFORM B-RELATED"/>
    <property type="match status" value="1"/>
</dbReference>
<dbReference type="GO" id="GO:0031146">
    <property type="term" value="P:SCF-dependent proteasomal ubiquitin-dependent protein catabolic process"/>
    <property type="evidence" value="ECO:0007669"/>
    <property type="project" value="TreeGrafter"/>
</dbReference>
<evidence type="ECO:0000313" key="2">
    <source>
        <dbReference type="Proteomes" id="UP001186944"/>
    </source>
</evidence>
<accession>A0AA88YN55</accession>
<dbReference type="InterPro" id="IPR032675">
    <property type="entry name" value="LRR_dom_sf"/>
</dbReference>
<dbReference type="GO" id="GO:0019005">
    <property type="term" value="C:SCF ubiquitin ligase complex"/>
    <property type="evidence" value="ECO:0007669"/>
    <property type="project" value="TreeGrafter"/>
</dbReference>
<dbReference type="Gene3D" id="3.80.10.10">
    <property type="entry name" value="Ribonuclease Inhibitor"/>
    <property type="match status" value="1"/>
</dbReference>
<dbReference type="Proteomes" id="UP001186944">
    <property type="component" value="Unassembled WGS sequence"/>
</dbReference>
<dbReference type="AlphaFoldDB" id="A0AA88YN55"/>
<sequence length="357" mass="40016">MSEGRRNFLRALQSEDVPDFKVCSSIRDLNLDLCSKLGNDSMMQLAKYCPDLRKISLNGCFKVTDLGIQCLLKHCKYVQHLEVSNLSTLQKSRLTDTSLEAVVEYGHNLRALFIERVSSITPEGVQLIGVMNELKKILTIISTALTIEHKIKHRRTPSKLEVGTADEVSSYVSKIISTIKNPLRKLQNNGSLSSSSNTAISTAIWTLEQSKPNLIKIFEVVITLAEQLKRDSLIPDRILQEIEGVKNTQITSNFEILRSVRDICSSTKNAIETAEQQLTRKDVNESTQVLRNLAQIIQQDPAFPEAWRILLGLPIVSSTPPECESYKDVWNHANLTKMCGTITLLLSFVSMIVVYVA</sequence>
<proteinExistence type="predicted"/>
<dbReference type="SUPFAM" id="SSF52047">
    <property type="entry name" value="RNI-like"/>
    <property type="match status" value="1"/>
</dbReference>
<dbReference type="EMBL" id="VSWD01000001">
    <property type="protein sequence ID" value="KAK3109006.1"/>
    <property type="molecule type" value="Genomic_DNA"/>
</dbReference>
<comment type="caution">
    <text evidence="1">The sequence shown here is derived from an EMBL/GenBank/DDBJ whole genome shotgun (WGS) entry which is preliminary data.</text>
</comment>
<dbReference type="PANTHER" id="PTHR13318:SF95">
    <property type="entry name" value="F-BOX PROTEIN YLR352W"/>
    <property type="match status" value="1"/>
</dbReference>
<gene>
    <name evidence="1" type="ORF">FSP39_020816</name>
</gene>
<name>A0AA88YN55_PINIB</name>
<keyword evidence="2" id="KW-1185">Reference proteome</keyword>
<reference evidence="1" key="1">
    <citation type="submission" date="2019-08" db="EMBL/GenBank/DDBJ databases">
        <title>The improved chromosome-level genome for the pearl oyster Pinctada fucata martensii using PacBio sequencing and Hi-C.</title>
        <authorList>
            <person name="Zheng Z."/>
        </authorList>
    </citation>
    <scope>NUCLEOTIDE SEQUENCE</scope>
    <source>
        <strain evidence="1">ZZ-2019</strain>
        <tissue evidence="1">Adductor muscle</tissue>
    </source>
</reference>
<organism evidence="1 2">
    <name type="scientific">Pinctada imbricata</name>
    <name type="common">Atlantic pearl-oyster</name>
    <name type="synonym">Pinctada martensii</name>
    <dbReference type="NCBI Taxonomy" id="66713"/>
    <lineage>
        <taxon>Eukaryota</taxon>
        <taxon>Metazoa</taxon>
        <taxon>Spiralia</taxon>
        <taxon>Lophotrochozoa</taxon>
        <taxon>Mollusca</taxon>
        <taxon>Bivalvia</taxon>
        <taxon>Autobranchia</taxon>
        <taxon>Pteriomorphia</taxon>
        <taxon>Pterioida</taxon>
        <taxon>Pterioidea</taxon>
        <taxon>Pteriidae</taxon>
        <taxon>Pinctada</taxon>
    </lineage>
</organism>
<dbReference type="InterPro" id="IPR006553">
    <property type="entry name" value="Leu-rich_rpt_Cys-con_subtyp"/>
</dbReference>
<evidence type="ECO:0000313" key="1">
    <source>
        <dbReference type="EMBL" id="KAK3109006.1"/>
    </source>
</evidence>
<dbReference type="SMART" id="SM00367">
    <property type="entry name" value="LRR_CC"/>
    <property type="match status" value="4"/>
</dbReference>
<protein>
    <submittedName>
        <fullName evidence="1">Uncharacterized protein</fullName>
    </submittedName>
</protein>